<reference evidence="4" key="1">
    <citation type="journal article" date="2015" name="Nature">
        <title>Complex archaea that bridge the gap between prokaryotes and eukaryotes.</title>
        <authorList>
            <person name="Spang A."/>
            <person name="Saw J.H."/>
            <person name="Jorgensen S.L."/>
            <person name="Zaremba-Niedzwiedzka K."/>
            <person name="Martijn J."/>
            <person name="Lind A.E."/>
            <person name="van Eijk R."/>
            <person name="Schleper C."/>
            <person name="Guy L."/>
            <person name="Ettema T.J."/>
        </authorList>
    </citation>
    <scope>NUCLEOTIDE SEQUENCE</scope>
</reference>
<dbReference type="InterPro" id="IPR013320">
    <property type="entry name" value="ConA-like_dom_sf"/>
</dbReference>
<feature type="domain" description="LamG-like jellyroll fold" evidence="3">
    <location>
        <begin position="163"/>
        <end position="314"/>
    </location>
</feature>
<name>A0A0F9B2D5_9ZZZZ</name>
<evidence type="ECO:0000313" key="4">
    <source>
        <dbReference type="EMBL" id="KKL16109.1"/>
    </source>
</evidence>
<sequence>MGRKAGSGGFDLDGQYDVEITDADAFSFTDNSNDTTFSIACWGDITDDGGVQTLISKWRDDNATREWRLSLSNDRKLQLHLVDSSAALTALRIAQWKLNEAAADKIVLDTDASSHDGTSTVSDTTDISETGIISTCFNFAGSESVIITVADSELSFGDGSDDVDFTVAAWVFVTPATDPQTILSKWSDSTTTWEWNFRVQDDEKLGFILSDSDVTGFVWKTSDAILTSGWHFLTATYENDKSGSTDATAGTRVTLYVDGAAVAGTAGSSGGTYVAMEDTAEKVVIGAADSASPTQFFEDKIDNVMLFNAVLTPANISALYNSGAGTETMVSAEISAISDTRFLKFAL</sequence>
<dbReference type="AlphaFoldDB" id="A0A0F9B2D5"/>
<organism evidence="4">
    <name type="scientific">marine sediment metagenome</name>
    <dbReference type="NCBI Taxonomy" id="412755"/>
    <lineage>
        <taxon>unclassified sequences</taxon>
        <taxon>metagenomes</taxon>
        <taxon>ecological metagenomes</taxon>
    </lineage>
</organism>
<accession>A0A0F9B2D5</accession>
<keyword evidence="2" id="KW-1015">Disulfide bond</keyword>
<comment type="caution">
    <text evidence="4">The sequence shown here is derived from an EMBL/GenBank/DDBJ whole genome shotgun (WGS) entry which is preliminary data.</text>
</comment>
<dbReference type="SUPFAM" id="SSF49899">
    <property type="entry name" value="Concanavalin A-like lectins/glucanases"/>
    <property type="match status" value="1"/>
</dbReference>
<evidence type="ECO:0000256" key="1">
    <source>
        <dbReference type="ARBA" id="ARBA00022729"/>
    </source>
</evidence>
<dbReference type="InterPro" id="IPR006558">
    <property type="entry name" value="LamG-like"/>
</dbReference>
<keyword evidence="1" id="KW-0732">Signal</keyword>
<evidence type="ECO:0000256" key="2">
    <source>
        <dbReference type="ARBA" id="ARBA00023157"/>
    </source>
</evidence>
<dbReference type="EMBL" id="LAZR01039797">
    <property type="protein sequence ID" value="KKL16109.1"/>
    <property type="molecule type" value="Genomic_DNA"/>
</dbReference>
<protein>
    <recommendedName>
        <fullName evidence="3">LamG-like jellyroll fold domain-containing protein</fullName>
    </recommendedName>
</protein>
<proteinExistence type="predicted"/>
<dbReference type="Gene3D" id="2.60.120.200">
    <property type="match status" value="2"/>
</dbReference>
<dbReference type="Pfam" id="PF13385">
    <property type="entry name" value="Laminin_G_3"/>
    <property type="match status" value="1"/>
</dbReference>
<evidence type="ECO:0000259" key="3">
    <source>
        <dbReference type="SMART" id="SM00560"/>
    </source>
</evidence>
<dbReference type="SMART" id="SM00560">
    <property type="entry name" value="LamGL"/>
    <property type="match status" value="1"/>
</dbReference>
<gene>
    <name evidence="4" type="ORF">LCGC14_2498880</name>
</gene>